<dbReference type="Proteomes" id="UP000239494">
    <property type="component" value="Unassembled WGS sequence"/>
</dbReference>
<proteinExistence type="predicted"/>
<accession>A0A2T0TLE4</accession>
<feature type="domain" description="Outer membrane channel protein CpnT-like N-terminal" evidence="2">
    <location>
        <begin position="70"/>
        <end position="189"/>
    </location>
</feature>
<dbReference type="OrthoDB" id="4746246at2"/>
<dbReference type="InterPro" id="IPR057746">
    <property type="entry name" value="CpnT-like_N"/>
</dbReference>
<reference evidence="3 4" key="1">
    <citation type="submission" date="2018-03" db="EMBL/GenBank/DDBJ databases">
        <title>Genomic Encyclopedia of Archaeal and Bacterial Type Strains, Phase II (KMG-II): from individual species to whole genera.</title>
        <authorList>
            <person name="Goeker M."/>
        </authorList>
    </citation>
    <scope>NUCLEOTIDE SEQUENCE [LARGE SCALE GENOMIC DNA]</scope>
    <source>
        <strain evidence="3 4">DSM 44720</strain>
    </source>
</reference>
<dbReference type="AlphaFoldDB" id="A0A2T0TLE4"/>
<evidence type="ECO:0000313" key="4">
    <source>
        <dbReference type="Proteomes" id="UP000239494"/>
    </source>
</evidence>
<dbReference type="EMBL" id="PVTF01000001">
    <property type="protein sequence ID" value="PRY46465.1"/>
    <property type="molecule type" value="Genomic_DNA"/>
</dbReference>
<feature type="transmembrane region" description="Helical" evidence="1">
    <location>
        <begin position="154"/>
        <end position="176"/>
    </location>
</feature>
<evidence type="ECO:0000256" key="1">
    <source>
        <dbReference type="SAM" id="Phobius"/>
    </source>
</evidence>
<sequence length="254" mass="26625">MSALDDEIHRQSREAGATAREFVQQVDTVLSCVPEPLEHLVAPVTRSLQAVALGVDELLGLCGKLHDECGDEDRLREVGLDWVARVGDATKRIADDIAPERFRSPVEWTGRAARAYQLSVPPQVAGLNAVSDIANQMRSSLNTLANAVEAFKMAMAFALAGFAVAAVAALAGAMTVVGAAPATAAVATAIGVSLALLGAAIPAMRAHVNTVKSEQTQLQQRIHDLGRTWAEPLTADMADASVGDGDGSDWRPGP</sequence>
<keyword evidence="1" id="KW-0472">Membrane</keyword>
<keyword evidence="1" id="KW-0812">Transmembrane</keyword>
<feature type="transmembrane region" description="Helical" evidence="1">
    <location>
        <begin position="182"/>
        <end position="203"/>
    </location>
</feature>
<comment type="caution">
    <text evidence="3">The sequence shown here is derived from an EMBL/GenBank/DDBJ whole genome shotgun (WGS) entry which is preliminary data.</text>
</comment>
<keyword evidence="1" id="KW-1133">Transmembrane helix</keyword>
<gene>
    <name evidence="3" type="ORF">CLV43_101741</name>
</gene>
<dbReference type="Pfam" id="PF25547">
    <property type="entry name" value="WXG100_2"/>
    <property type="match status" value="1"/>
</dbReference>
<protein>
    <recommendedName>
        <fullName evidence="2">Outer membrane channel protein CpnT-like N-terminal domain-containing protein</fullName>
    </recommendedName>
</protein>
<organism evidence="3 4">
    <name type="scientific">Umezawaea tangerina</name>
    <dbReference type="NCBI Taxonomy" id="84725"/>
    <lineage>
        <taxon>Bacteria</taxon>
        <taxon>Bacillati</taxon>
        <taxon>Actinomycetota</taxon>
        <taxon>Actinomycetes</taxon>
        <taxon>Pseudonocardiales</taxon>
        <taxon>Pseudonocardiaceae</taxon>
        <taxon>Umezawaea</taxon>
    </lineage>
</organism>
<name>A0A2T0TLE4_9PSEU</name>
<evidence type="ECO:0000259" key="2">
    <source>
        <dbReference type="Pfam" id="PF25547"/>
    </source>
</evidence>
<dbReference type="RefSeq" id="WP_106185485.1">
    <property type="nucleotide sequence ID" value="NZ_PVTF01000001.1"/>
</dbReference>
<evidence type="ECO:0000313" key="3">
    <source>
        <dbReference type="EMBL" id="PRY46465.1"/>
    </source>
</evidence>
<keyword evidence="4" id="KW-1185">Reference proteome</keyword>